<protein>
    <submittedName>
        <fullName evidence="2">Uncharacterized protein</fullName>
    </submittedName>
</protein>
<comment type="caution">
    <text evidence="2">The sequence shown here is derived from an EMBL/GenBank/DDBJ whole genome shotgun (WGS) entry which is preliminary data.</text>
</comment>
<organism evidence="2 3">
    <name type="scientific">Dovyalis caffra</name>
    <dbReference type="NCBI Taxonomy" id="77055"/>
    <lineage>
        <taxon>Eukaryota</taxon>
        <taxon>Viridiplantae</taxon>
        <taxon>Streptophyta</taxon>
        <taxon>Embryophyta</taxon>
        <taxon>Tracheophyta</taxon>
        <taxon>Spermatophyta</taxon>
        <taxon>Magnoliopsida</taxon>
        <taxon>eudicotyledons</taxon>
        <taxon>Gunneridae</taxon>
        <taxon>Pentapetalae</taxon>
        <taxon>rosids</taxon>
        <taxon>fabids</taxon>
        <taxon>Malpighiales</taxon>
        <taxon>Salicaceae</taxon>
        <taxon>Flacourtieae</taxon>
        <taxon>Dovyalis</taxon>
    </lineage>
</organism>
<accession>A0AAV1RBZ7</accession>
<dbReference type="AlphaFoldDB" id="A0AAV1RBZ7"/>
<reference evidence="2 3" key="1">
    <citation type="submission" date="2024-01" db="EMBL/GenBank/DDBJ databases">
        <authorList>
            <person name="Waweru B."/>
        </authorList>
    </citation>
    <scope>NUCLEOTIDE SEQUENCE [LARGE SCALE GENOMIC DNA]</scope>
</reference>
<dbReference type="EMBL" id="CAWUPB010000913">
    <property type="protein sequence ID" value="CAK7331024.1"/>
    <property type="molecule type" value="Genomic_DNA"/>
</dbReference>
<gene>
    <name evidence="2" type="ORF">DCAF_LOCUS8259</name>
</gene>
<name>A0AAV1RBZ7_9ROSI</name>
<keyword evidence="3" id="KW-1185">Reference proteome</keyword>
<feature type="region of interest" description="Disordered" evidence="1">
    <location>
        <begin position="85"/>
        <end position="131"/>
    </location>
</feature>
<evidence type="ECO:0000313" key="2">
    <source>
        <dbReference type="EMBL" id="CAK7331024.1"/>
    </source>
</evidence>
<feature type="compositionally biased region" description="Basic and acidic residues" evidence="1">
    <location>
        <begin position="121"/>
        <end position="131"/>
    </location>
</feature>
<sequence length="131" mass="15896">MEHIDYISKVKSLKRDGLFKGKRIRSMEMDSKERMILDEWTPEWDKKPGYGRGIYEEGWTPREKWRNSNMKKESLRRDGRILKDGWRNPNVREESPRRYGSFERDEGSQTWERNPRGGIDLQEREMEQTQT</sequence>
<evidence type="ECO:0000256" key="1">
    <source>
        <dbReference type="SAM" id="MobiDB-lite"/>
    </source>
</evidence>
<evidence type="ECO:0000313" key="3">
    <source>
        <dbReference type="Proteomes" id="UP001314170"/>
    </source>
</evidence>
<feature type="compositionally biased region" description="Basic and acidic residues" evidence="1">
    <location>
        <begin position="85"/>
        <end position="107"/>
    </location>
</feature>
<proteinExistence type="predicted"/>
<dbReference type="Proteomes" id="UP001314170">
    <property type="component" value="Unassembled WGS sequence"/>
</dbReference>